<gene>
    <name evidence="3" type="ORF">ACFFRH_36565</name>
</gene>
<name>A0ABV5TPI2_9ACTN</name>
<organism evidence="3 4">
    <name type="scientific">Streptosporangium vulgare</name>
    <dbReference type="NCBI Taxonomy" id="46190"/>
    <lineage>
        <taxon>Bacteria</taxon>
        <taxon>Bacillati</taxon>
        <taxon>Actinomycetota</taxon>
        <taxon>Actinomycetes</taxon>
        <taxon>Streptosporangiales</taxon>
        <taxon>Streptosporangiaceae</taxon>
        <taxon>Streptosporangium</taxon>
    </lineage>
</organism>
<dbReference type="PANTHER" id="PTHR43767:SF1">
    <property type="entry name" value="NONRIBOSOMAL PEPTIDE SYNTHASE PES1 (EUROFUNG)-RELATED"/>
    <property type="match status" value="1"/>
</dbReference>
<dbReference type="Pfam" id="PF00501">
    <property type="entry name" value="AMP-binding"/>
    <property type="match status" value="1"/>
</dbReference>
<feature type="domain" description="AMP-binding enzyme C-terminal" evidence="2">
    <location>
        <begin position="428"/>
        <end position="502"/>
    </location>
</feature>
<evidence type="ECO:0000259" key="1">
    <source>
        <dbReference type="Pfam" id="PF00501"/>
    </source>
</evidence>
<accession>A0ABV5TPI2</accession>
<proteinExistence type="predicted"/>
<sequence length="517" mass="54393">MGGPAEPPFPHTLLEALRSSPGDPAFEQGDRVVSRGELLEIISRLAGAMLDAGLGPGRAVAVRTAVSPEAFAAHMAAHALGCRVVGVRPGYPAGHLAHVLGMGVDALLVDRSTVTPELLRAAGPVTLLSLGPCPSPVPAIDLLAGAGEGRLLVAAGRPDDVAALSFTSGSTGRPKGCAITYRALGEHWSWQPRLWSPVTEELAAGFGRYLLFGTLASMVIVDFLALCLLGGGTAVIPEEDGRPLFPYALERHRITGSIVTVPRLCRMLDLLRDERVDVGCLRALMVSGSPLGPGRLAEAVDRLGPVVYQGYGQTEAGLISVLTPADIAAFPDDALSSVGRPYPGVEISVRDEEGREVATGETGEVHVRSPYLMSGYWGDPEETRETLREGRLRTRDLGHLDKEGFLHLAGRTRDVIIVNAMVVYAGAVERVLSSHPDVAEAYVAGAPDELTGEAVHAFVVPAEGRDPDRDALAALVGDELGEGSVPWTITTLPSVPVAASGKPDKRALLDLLDRPVL</sequence>
<dbReference type="InterPro" id="IPR050237">
    <property type="entry name" value="ATP-dep_AMP-bd_enzyme"/>
</dbReference>
<evidence type="ECO:0000259" key="2">
    <source>
        <dbReference type="Pfam" id="PF13193"/>
    </source>
</evidence>
<protein>
    <submittedName>
        <fullName evidence="3">Class I adenylate-forming enzyme family protein</fullName>
    </submittedName>
</protein>
<comment type="caution">
    <text evidence="3">The sequence shown here is derived from an EMBL/GenBank/DDBJ whole genome shotgun (WGS) entry which is preliminary data.</text>
</comment>
<dbReference type="InterPro" id="IPR045851">
    <property type="entry name" value="AMP-bd_C_sf"/>
</dbReference>
<dbReference type="InterPro" id="IPR025110">
    <property type="entry name" value="AMP-bd_C"/>
</dbReference>
<dbReference type="InterPro" id="IPR020845">
    <property type="entry name" value="AMP-binding_CS"/>
</dbReference>
<dbReference type="SUPFAM" id="SSF56801">
    <property type="entry name" value="Acetyl-CoA synthetase-like"/>
    <property type="match status" value="1"/>
</dbReference>
<dbReference type="EMBL" id="JBHMBS010000029">
    <property type="protein sequence ID" value="MFB9681021.1"/>
    <property type="molecule type" value="Genomic_DNA"/>
</dbReference>
<dbReference type="Gene3D" id="3.30.300.30">
    <property type="match status" value="1"/>
</dbReference>
<feature type="domain" description="AMP-dependent synthetase/ligase" evidence="1">
    <location>
        <begin position="16"/>
        <end position="377"/>
    </location>
</feature>
<dbReference type="InterPro" id="IPR042099">
    <property type="entry name" value="ANL_N_sf"/>
</dbReference>
<dbReference type="CDD" id="cd04433">
    <property type="entry name" value="AFD_class_I"/>
    <property type="match status" value="1"/>
</dbReference>
<keyword evidence="4" id="KW-1185">Reference proteome</keyword>
<dbReference type="Gene3D" id="3.40.50.12780">
    <property type="entry name" value="N-terminal domain of ligase-like"/>
    <property type="match status" value="1"/>
</dbReference>
<dbReference type="InterPro" id="IPR000873">
    <property type="entry name" value="AMP-dep_synth/lig_dom"/>
</dbReference>
<evidence type="ECO:0000313" key="4">
    <source>
        <dbReference type="Proteomes" id="UP001589610"/>
    </source>
</evidence>
<dbReference type="PANTHER" id="PTHR43767">
    <property type="entry name" value="LONG-CHAIN-FATTY-ACID--COA LIGASE"/>
    <property type="match status" value="1"/>
</dbReference>
<dbReference type="Pfam" id="PF13193">
    <property type="entry name" value="AMP-binding_C"/>
    <property type="match status" value="1"/>
</dbReference>
<dbReference type="RefSeq" id="WP_386162067.1">
    <property type="nucleotide sequence ID" value="NZ_JBHMBS010000029.1"/>
</dbReference>
<reference evidence="3 4" key="1">
    <citation type="submission" date="2024-09" db="EMBL/GenBank/DDBJ databases">
        <authorList>
            <person name="Sun Q."/>
            <person name="Mori K."/>
        </authorList>
    </citation>
    <scope>NUCLEOTIDE SEQUENCE [LARGE SCALE GENOMIC DNA]</scope>
    <source>
        <strain evidence="3 4">JCM 3028</strain>
    </source>
</reference>
<dbReference type="Proteomes" id="UP001589610">
    <property type="component" value="Unassembled WGS sequence"/>
</dbReference>
<dbReference type="PROSITE" id="PS00455">
    <property type="entry name" value="AMP_BINDING"/>
    <property type="match status" value="1"/>
</dbReference>
<evidence type="ECO:0000313" key="3">
    <source>
        <dbReference type="EMBL" id="MFB9681021.1"/>
    </source>
</evidence>